<sequence length="100" mass="11513">MEEFELLFLMSGTDYANLMPHELAKHALSGILKKLVFLKTSSNMLYMELSSKKLKHQTCKEASLAAGYNEKTPSHTVTMACISSKRSYDYRCWTNKQWNL</sequence>
<evidence type="ECO:0000313" key="2">
    <source>
        <dbReference type="Proteomes" id="UP001162164"/>
    </source>
</evidence>
<gene>
    <name evidence="1" type="ORF">NQ317_003226</name>
</gene>
<protein>
    <submittedName>
        <fullName evidence="1">Uncharacterized protein</fullName>
    </submittedName>
</protein>
<keyword evidence="2" id="KW-1185">Reference proteome</keyword>
<dbReference type="EMBL" id="JAPWTJ010000683">
    <property type="protein sequence ID" value="KAJ8976372.1"/>
    <property type="molecule type" value="Genomic_DNA"/>
</dbReference>
<proteinExistence type="predicted"/>
<accession>A0ABQ9JG56</accession>
<evidence type="ECO:0000313" key="1">
    <source>
        <dbReference type="EMBL" id="KAJ8976372.1"/>
    </source>
</evidence>
<name>A0ABQ9JG56_9CUCU</name>
<reference evidence="1" key="1">
    <citation type="journal article" date="2023" name="Insect Mol. Biol.">
        <title>Genome sequencing provides insights into the evolution of gene families encoding plant cell wall-degrading enzymes in longhorned beetles.</title>
        <authorList>
            <person name="Shin N.R."/>
            <person name="Okamura Y."/>
            <person name="Kirsch R."/>
            <person name="Pauchet Y."/>
        </authorList>
    </citation>
    <scope>NUCLEOTIDE SEQUENCE</scope>
    <source>
        <strain evidence="1">MMC_N1</strain>
    </source>
</reference>
<dbReference type="InterPro" id="IPR016039">
    <property type="entry name" value="Thiolase-like"/>
</dbReference>
<dbReference type="Proteomes" id="UP001162164">
    <property type="component" value="Unassembled WGS sequence"/>
</dbReference>
<organism evidence="1 2">
    <name type="scientific">Molorchus minor</name>
    <dbReference type="NCBI Taxonomy" id="1323400"/>
    <lineage>
        <taxon>Eukaryota</taxon>
        <taxon>Metazoa</taxon>
        <taxon>Ecdysozoa</taxon>
        <taxon>Arthropoda</taxon>
        <taxon>Hexapoda</taxon>
        <taxon>Insecta</taxon>
        <taxon>Pterygota</taxon>
        <taxon>Neoptera</taxon>
        <taxon>Endopterygota</taxon>
        <taxon>Coleoptera</taxon>
        <taxon>Polyphaga</taxon>
        <taxon>Cucujiformia</taxon>
        <taxon>Chrysomeloidea</taxon>
        <taxon>Cerambycidae</taxon>
        <taxon>Lamiinae</taxon>
        <taxon>Monochamini</taxon>
        <taxon>Molorchus</taxon>
    </lineage>
</organism>
<comment type="caution">
    <text evidence="1">The sequence shown here is derived from an EMBL/GenBank/DDBJ whole genome shotgun (WGS) entry which is preliminary data.</text>
</comment>
<dbReference type="Gene3D" id="3.40.47.10">
    <property type="match status" value="1"/>
</dbReference>